<dbReference type="RefSeq" id="WP_018080426.1">
    <property type="nucleotide sequence ID" value="NZ_AQWM01000002.1"/>
</dbReference>
<dbReference type="InterPro" id="IPR036425">
    <property type="entry name" value="MoaB/Mog-like_dom_sf"/>
</dbReference>
<comment type="function">
    <text evidence="5">May be involved in the biosynthesis of molybdopterin.</text>
</comment>
<keyword evidence="4 5" id="KW-0501">Molybdenum cofactor biosynthesis</keyword>
<keyword evidence="8" id="KW-1185">Reference proteome</keyword>
<comment type="pathway">
    <text evidence="1 5">Cofactor biosynthesis; molybdopterin biosynthesis.</text>
</comment>
<dbReference type="CDD" id="cd00886">
    <property type="entry name" value="MogA_MoaB"/>
    <property type="match status" value="1"/>
</dbReference>
<dbReference type="NCBIfam" id="TIGR02667">
    <property type="entry name" value="moaB_proteo"/>
    <property type="match status" value="1"/>
</dbReference>
<accession>V4RCS2</accession>
<dbReference type="eggNOG" id="COG0521">
    <property type="taxonomic scope" value="Bacteria"/>
</dbReference>
<dbReference type="PROSITE" id="PS01078">
    <property type="entry name" value="MOCF_BIOSYNTHESIS_1"/>
    <property type="match status" value="1"/>
</dbReference>
<gene>
    <name evidence="7" type="ORF">ABENE_14570</name>
</gene>
<dbReference type="AlphaFoldDB" id="V4RCS2"/>
<dbReference type="PIRSF" id="PIRSF006443">
    <property type="entry name" value="MoaB"/>
    <property type="match status" value="1"/>
</dbReference>
<dbReference type="GO" id="GO:0006777">
    <property type="term" value="P:Mo-molybdopterin cofactor biosynthetic process"/>
    <property type="evidence" value="ECO:0007669"/>
    <property type="project" value="UniProtKB-UniRule"/>
</dbReference>
<feature type="domain" description="MoaB/Mog" evidence="6">
    <location>
        <begin position="29"/>
        <end position="173"/>
    </location>
</feature>
<evidence type="ECO:0000259" key="6">
    <source>
        <dbReference type="SMART" id="SM00852"/>
    </source>
</evidence>
<dbReference type="SUPFAM" id="SSF53218">
    <property type="entry name" value="Molybdenum cofactor biosynthesis proteins"/>
    <property type="match status" value="1"/>
</dbReference>
<comment type="caution">
    <text evidence="7">The sequence shown here is derived from an EMBL/GenBank/DDBJ whole genome shotgun (WGS) entry which is preliminary data.</text>
</comment>
<reference evidence="7 8" key="1">
    <citation type="journal article" date="2014" name="Nature">
        <title>Sequential evolution of bacterial morphology by co-option of a developmental regulator.</title>
        <authorList>
            <person name="Jiang C."/>
            <person name="Brown P.J."/>
            <person name="Ducret A."/>
            <person name="Brun Y.V."/>
        </authorList>
    </citation>
    <scope>NUCLEOTIDE SEQUENCE [LARGE SCALE GENOMIC DNA]</scope>
    <source>
        <strain evidence="7 8">DSM 16100</strain>
    </source>
</reference>
<dbReference type="InterPro" id="IPR008284">
    <property type="entry name" value="MoCF_biosynth_CS"/>
</dbReference>
<proteinExistence type="inferred from homology"/>
<dbReference type="InterPro" id="IPR001453">
    <property type="entry name" value="MoaB/Mog_dom"/>
</dbReference>
<dbReference type="Gene3D" id="3.40.980.10">
    <property type="entry name" value="MoaB/Mog-like domain"/>
    <property type="match status" value="1"/>
</dbReference>
<evidence type="ECO:0000313" key="7">
    <source>
        <dbReference type="EMBL" id="ESQ89193.1"/>
    </source>
</evidence>
<evidence type="ECO:0000256" key="1">
    <source>
        <dbReference type="ARBA" id="ARBA00005046"/>
    </source>
</evidence>
<dbReference type="SMART" id="SM00852">
    <property type="entry name" value="MoCF_biosynth"/>
    <property type="match status" value="1"/>
</dbReference>
<organism evidence="7 8">
    <name type="scientific">Asticcacaulis benevestitus DSM 16100 = ATCC BAA-896</name>
    <dbReference type="NCBI Taxonomy" id="1121022"/>
    <lineage>
        <taxon>Bacteria</taxon>
        <taxon>Pseudomonadati</taxon>
        <taxon>Pseudomonadota</taxon>
        <taxon>Alphaproteobacteria</taxon>
        <taxon>Caulobacterales</taxon>
        <taxon>Caulobacteraceae</taxon>
        <taxon>Asticcacaulis</taxon>
    </lineage>
</organism>
<dbReference type="NCBIfam" id="TIGR00177">
    <property type="entry name" value="molyb_syn"/>
    <property type="match status" value="1"/>
</dbReference>
<dbReference type="Proteomes" id="UP000017837">
    <property type="component" value="Unassembled WGS sequence"/>
</dbReference>
<dbReference type="PANTHER" id="PTHR43232:SF2">
    <property type="entry name" value="MOLYBDENUM COFACTOR BIOSYNTHESIS PROTEIN B"/>
    <property type="match status" value="1"/>
</dbReference>
<dbReference type="UniPathway" id="UPA00344"/>
<dbReference type="STRING" id="1121022.GCA_000376105_00760"/>
<dbReference type="OrthoDB" id="9784492at2"/>
<evidence type="ECO:0000256" key="5">
    <source>
        <dbReference type="PIRNR" id="PIRNR006443"/>
    </source>
</evidence>
<protein>
    <recommendedName>
        <fullName evidence="3 5">Molybdenum cofactor biosynthesis protein B</fullName>
    </recommendedName>
</protein>
<dbReference type="EMBL" id="AWGB01000031">
    <property type="protein sequence ID" value="ESQ89193.1"/>
    <property type="molecule type" value="Genomic_DNA"/>
</dbReference>
<name>V4RCS2_9CAUL</name>
<evidence type="ECO:0000256" key="4">
    <source>
        <dbReference type="ARBA" id="ARBA00023150"/>
    </source>
</evidence>
<evidence type="ECO:0000313" key="8">
    <source>
        <dbReference type="Proteomes" id="UP000017837"/>
    </source>
</evidence>
<evidence type="ECO:0000256" key="2">
    <source>
        <dbReference type="ARBA" id="ARBA00006112"/>
    </source>
</evidence>
<dbReference type="InterPro" id="IPR012245">
    <property type="entry name" value="MoaB"/>
</dbReference>
<comment type="similarity">
    <text evidence="2 5">Belongs to the MoaB/Mog family.</text>
</comment>
<dbReference type="InterPro" id="IPR013484">
    <property type="entry name" value="MoaB_proteobac"/>
</dbReference>
<evidence type="ECO:0000256" key="3">
    <source>
        <dbReference type="ARBA" id="ARBA00015262"/>
    </source>
</evidence>
<dbReference type="GO" id="GO:0005829">
    <property type="term" value="C:cytosol"/>
    <property type="evidence" value="ECO:0007669"/>
    <property type="project" value="TreeGrafter"/>
</dbReference>
<dbReference type="Pfam" id="PF00994">
    <property type="entry name" value="MoCF_biosynth"/>
    <property type="match status" value="1"/>
</dbReference>
<dbReference type="PANTHER" id="PTHR43232">
    <property type="entry name" value="MOLYBDENUM COFACTOR BIOSYNTHESIS PROTEIN B"/>
    <property type="match status" value="1"/>
</dbReference>
<sequence length="189" mass="20810">MSEISEAERAFLGGGRLHEDRAFKPVNVVVLTISDTRDEESDTSGDVLARRVEGAGHVLADRAIVRDDIDAIRERVMRWVNSGTVDAIVTTGGTGITGRDVTPEAIEPLLYKRIEGFSTIFHMLSYQTVGLSTLQSRALAGIIDGVFIFCLPGSNGAVKDGWDKVIRWQLDSRHGPCNMVELMPRLKER</sequence>
<dbReference type="PATRIC" id="fig|1121022.4.peg.2963"/>